<dbReference type="NCBIfam" id="TIGR01434">
    <property type="entry name" value="glu_cys_ligase"/>
    <property type="match status" value="1"/>
</dbReference>
<comment type="pathway">
    <text evidence="1 8 9">Sulfur metabolism; glutathione biosynthesis; glutathione from L-cysteine and L-glutamate: step 1/2.</text>
</comment>
<dbReference type="GO" id="GO:0006750">
    <property type="term" value="P:glutathione biosynthetic process"/>
    <property type="evidence" value="ECO:0007669"/>
    <property type="project" value="UniProtKB-UniRule"/>
</dbReference>
<evidence type="ECO:0000256" key="5">
    <source>
        <dbReference type="ARBA" id="ARBA00022741"/>
    </source>
</evidence>
<evidence type="ECO:0000256" key="4">
    <source>
        <dbReference type="ARBA" id="ARBA00022684"/>
    </source>
</evidence>
<feature type="domain" description="Glutamate--cysteine ligase" evidence="10">
    <location>
        <begin position="15"/>
        <end position="385"/>
    </location>
</feature>
<dbReference type="GO" id="GO:0005829">
    <property type="term" value="C:cytosol"/>
    <property type="evidence" value="ECO:0007669"/>
    <property type="project" value="TreeGrafter"/>
</dbReference>
<dbReference type="PANTHER" id="PTHR38761:SF1">
    <property type="entry name" value="GLUTAMATE--CYSTEINE LIGASE"/>
    <property type="match status" value="1"/>
</dbReference>
<evidence type="ECO:0000256" key="1">
    <source>
        <dbReference type="ARBA" id="ARBA00005006"/>
    </source>
</evidence>
<dbReference type="EC" id="6.3.2.2" evidence="8"/>
<keyword evidence="6 8" id="KW-0067">ATP-binding</keyword>
<dbReference type="InterPro" id="IPR007370">
    <property type="entry name" value="Glu_cys_ligase"/>
</dbReference>
<organism evidence="11 12">
    <name type="scientific">Steroidobacter agaridevorans</name>
    <dbReference type="NCBI Taxonomy" id="2695856"/>
    <lineage>
        <taxon>Bacteria</taxon>
        <taxon>Pseudomonadati</taxon>
        <taxon>Pseudomonadota</taxon>
        <taxon>Gammaproteobacteria</taxon>
        <taxon>Steroidobacterales</taxon>
        <taxon>Steroidobacteraceae</taxon>
        <taxon>Steroidobacter</taxon>
    </lineage>
</organism>
<keyword evidence="12" id="KW-1185">Reference proteome</keyword>
<comment type="catalytic activity">
    <reaction evidence="7 8 9">
        <text>L-cysteine + L-glutamate + ATP = gamma-L-glutamyl-L-cysteine + ADP + phosphate + H(+)</text>
        <dbReference type="Rhea" id="RHEA:13285"/>
        <dbReference type="ChEBI" id="CHEBI:15378"/>
        <dbReference type="ChEBI" id="CHEBI:29985"/>
        <dbReference type="ChEBI" id="CHEBI:30616"/>
        <dbReference type="ChEBI" id="CHEBI:35235"/>
        <dbReference type="ChEBI" id="CHEBI:43474"/>
        <dbReference type="ChEBI" id="CHEBI:58173"/>
        <dbReference type="ChEBI" id="CHEBI:456216"/>
        <dbReference type="EC" id="6.3.2.2"/>
    </reaction>
</comment>
<dbReference type="HAMAP" id="MF_00578">
    <property type="entry name" value="Glu_cys_ligase"/>
    <property type="match status" value="1"/>
</dbReference>
<gene>
    <name evidence="8 11" type="primary">gshA</name>
    <name evidence="11" type="ORF">GCM10011487_29250</name>
</gene>
<dbReference type="InterPro" id="IPR014746">
    <property type="entry name" value="Gln_synth/guanido_kin_cat_dom"/>
</dbReference>
<evidence type="ECO:0000256" key="7">
    <source>
        <dbReference type="ARBA" id="ARBA00048819"/>
    </source>
</evidence>
<dbReference type="InterPro" id="IPR006334">
    <property type="entry name" value="Glut_cys_ligase"/>
</dbReference>
<dbReference type="SUPFAM" id="SSF55931">
    <property type="entry name" value="Glutamine synthetase/guanido kinase"/>
    <property type="match status" value="1"/>
</dbReference>
<keyword evidence="5 8" id="KW-0547">Nucleotide-binding</keyword>
<dbReference type="Proteomes" id="UP000445000">
    <property type="component" value="Unassembled WGS sequence"/>
</dbReference>
<dbReference type="Gene3D" id="3.30.590.20">
    <property type="match status" value="1"/>
</dbReference>
<evidence type="ECO:0000259" key="10">
    <source>
        <dbReference type="Pfam" id="PF04262"/>
    </source>
</evidence>
<dbReference type="PANTHER" id="PTHR38761">
    <property type="entry name" value="GLUTAMATE--CYSTEINE LIGASE"/>
    <property type="match status" value="1"/>
</dbReference>
<proteinExistence type="inferred from homology"/>
<keyword evidence="3 8" id="KW-0436">Ligase</keyword>
<evidence type="ECO:0000256" key="8">
    <source>
        <dbReference type="HAMAP-Rule" id="MF_00578"/>
    </source>
</evidence>
<sequence>MSSSGIDRAFERRLATLINTREPRVLQNGLKGVEKESLRVSADGRIEHSPHPVALGSALSHEHITTDYSEALIELVTPAFRESWQLLQYLCDLHQFVYRHLGEQLLWATSMPCMLTGDAEIPIARYGRSNIGQMKEVYRLGLGNRYGRMMQAISGVHFNYSFPQQFWPVLAEVLQEPRADAHFISEQYFSLLRNYRRHGWLILYLFGNSPALCSSFVRGRDHQLETFAPGTLYAPYATSLRMSDLGYRNKSQAGVQISVNSLDEYVRDLTAAVSTPHPEYQKLGVKVDGEYRQLNANLLQIENEYYSYIRPKRVARSGEHPSQALRRGGVEYVEFRALDVSAFDPVGVNQNKLRFLEAFAALCVLKQSEPIDAGEQAHLDANHAIVARRGREPGLKLNRNGRPVELRTWALELIDSMRGICELLDQGDERKPYTAALDLQQTKIDDVDRTPSARSLQELRTTGESFAQFALRMSRVHKAYFVDLYPPNEQRLAEFSAEAEQSLERQASIEAADDMTFDQFLIKYFER</sequence>
<dbReference type="RefSeq" id="WP_202624451.1">
    <property type="nucleotide sequence ID" value="NZ_BLJN01000003.1"/>
</dbReference>
<dbReference type="GO" id="GO:0046872">
    <property type="term" value="F:metal ion binding"/>
    <property type="evidence" value="ECO:0007669"/>
    <property type="project" value="TreeGrafter"/>
</dbReference>
<dbReference type="GO" id="GO:0004357">
    <property type="term" value="F:glutamate-cysteine ligase activity"/>
    <property type="evidence" value="ECO:0007669"/>
    <property type="project" value="UniProtKB-UniRule"/>
</dbReference>
<evidence type="ECO:0000256" key="2">
    <source>
        <dbReference type="ARBA" id="ARBA00008772"/>
    </source>
</evidence>
<evidence type="ECO:0000256" key="9">
    <source>
        <dbReference type="RuleBase" id="RU004391"/>
    </source>
</evidence>
<keyword evidence="4 8" id="KW-0317">Glutathione biosynthesis</keyword>
<dbReference type="UniPathway" id="UPA00142">
    <property type="reaction ID" value="UER00209"/>
</dbReference>
<accession>A0A829YCG0</accession>
<dbReference type="GO" id="GO:0005524">
    <property type="term" value="F:ATP binding"/>
    <property type="evidence" value="ECO:0007669"/>
    <property type="project" value="UniProtKB-KW"/>
</dbReference>
<evidence type="ECO:0000313" key="12">
    <source>
        <dbReference type="Proteomes" id="UP000445000"/>
    </source>
</evidence>
<dbReference type="EMBL" id="BLJN01000003">
    <property type="protein sequence ID" value="GFE80925.1"/>
    <property type="molecule type" value="Genomic_DNA"/>
</dbReference>
<name>A0A829YCG0_9GAMM</name>
<evidence type="ECO:0000313" key="11">
    <source>
        <dbReference type="EMBL" id="GFE80925.1"/>
    </source>
</evidence>
<evidence type="ECO:0000256" key="3">
    <source>
        <dbReference type="ARBA" id="ARBA00022598"/>
    </source>
</evidence>
<evidence type="ECO:0000256" key="6">
    <source>
        <dbReference type="ARBA" id="ARBA00022840"/>
    </source>
</evidence>
<dbReference type="AlphaFoldDB" id="A0A829YCG0"/>
<comment type="similarity">
    <text evidence="2 8">Belongs to the glutamate--cysteine ligase type 1 family. Type 1 subfamily.</text>
</comment>
<reference evidence="12" key="1">
    <citation type="submission" date="2020-01" db="EMBL/GenBank/DDBJ databases">
        <title>'Steroidobacter agaridevorans' sp. nov., agar-degrading bacteria isolated from rhizosphere soils.</title>
        <authorList>
            <person name="Ikenaga M."/>
            <person name="Kataoka M."/>
            <person name="Murouchi A."/>
            <person name="Katsuragi S."/>
            <person name="Sakai M."/>
        </authorList>
    </citation>
    <scope>NUCLEOTIDE SEQUENCE [LARGE SCALE GENOMIC DNA]</scope>
    <source>
        <strain evidence="12">YU21-B</strain>
    </source>
</reference>
<dbReference type="Pfam" id="PF04262">
    <property type="entry name" value="Glu_cys_ligase"/>
    <property type="match status" value="1"/>
</dbReference>
<comment type="caution">
    <text evidence="11">The sequence shown here is derived from an EMBL/GenBank/DDBJ whole genome shotgun (WGS) entry which is preliminary data.</text>
</comment>
<protein>
    <recommendedName>
        <fullName evidence="8">Glutamate--cysteine ligase</fullName>
        <ecNumber evidence="8">6.3.2.2</ecNumber>
    </recommendedName>
    <alternativeName>
        <fullName evidence="8">Gamma-ECS</fullName>
        <shortName evidence="8">GCS</shortName>
    </alternativeName>
    <alternativeName>
        <fullName evidence="8">Gamma-glutamylcysteine synthetase</fullName>
    </alternativeName>
</protein>